<evidence type="ECO:0000313" key="1">
    <source>
        <dbReference type="EMBL" id="KAG6943575.1"/>
    </source>
</evidence>
<feature type="non-terminal residue" evidence="1">
    <location>
        <position position="1"/>
    </location>
</feature>
<keyword evidence="2" id="KW-1185">Reference proteome</keyword>
<dbReference type="EMBL" id="JAENGY010002659">
    <property type="protein sequence ID" value="KAG6943575.1"/>
    <property type="molecule type" value="Genomic_DNA"/>
</dbReference>
<reference evidence="1" key="1">
    <citation type="submission" date="2021-01" db="EMBL/GenBank/DDBJ databases">
        <title>Phytophthora aleatoria, a newly-described species from Pinus radiata is distinct from Phytophthora cactorum isolates based on comparative genomics.</title>
        <authorList>
            <person name="Mcdougal R."/>
            <person name="Panda P."/>
            <person name="Williams N."/>
            <person name="Studholme D.J."/>
        </authorList>
    </citation>
    <scope>NUCLEOTIDE SEQUENCE</scope>
    <source>
        <strain evidence="1">NZFS 4037</strain>
    </source>
</reference>
<comment type="caution">
    <text evidence="1">The sequence shown here is derived from an EMBL/GenBank/DDBJ whole genome shotgun (WGS) entry which is preliminary data.</text>
</comment>
<gene>
    <name evidence="1" type="ORF">JG688_00017540</name>
</gene>
<organism evidence="1 2">
    <name type="scientific">Phytophthora aleatoria</name>
    <dbReference type="NCBI Taxonomy" id="2496075"/>
    <lineage>
        <taxon>Eukaryota</taxon>
        <taxon>Sar</taxon>
        <taxon>Stramenopiles</taxon>
        <taxon>Oomycota</taxon>
        <taxon>Peronosporomycetes</taxon>
        <taxon>Peronosporales</taxon>
        <taxon>Peronosporaceae</taxon>
        <taxon>Phytophthora</taxon>
    </lineage>
</organism>
<proteinExistence type="predicted"/>
<name>A0A8J5I303_9STRA</name>
<dbReference type="Proteomes" id="UP000709295">
    <property type="component" value="Unassembled WGS sequence"/>
</dbReference>
<dbReference type="AlphaFoldDB" id="A0A8J5I303"/>
<evidence type="ECO:0000313" key="2">
    <source>
        <dbReference type="Proteomes" id="UP000709295"/>
    </source>
</evidence>
<sequence>GGREEITWILEVQGNCDESMVYDMDFVHSAIFAKDAALVDQQINDGASFNPDLVYGQGRVGTISENPQLTFVVTSAIIRGLLISNSVACMMHGFMYSKEDAVTVSVYDLTNYSFSPIKATVITGVISTTPVSNAYLMNALLTDFGRAARYEIEAVIFLFDTPMFSSENFPLISSECGDLVVLELVSKPTVLLQNNDSTL</sequence>
<protein>
    <submittedName>
        <fullName evidence="1">Uncharacterized protein</fullName>
    </submittedName>
</protein>
<accession>A0A8J5I303</accession>